<sequence>MATHIDDAVSGLTALFQHVSRAFGFSRAHNFALWLVLCGPFAAFILTHLRYLDIDGYFCGKPRVAMPGECYYFSRGVGRIGLFLHLATIFPAGLLAVLQFTPAVRKRSISLHQYIGYAVLALVVLSSLGVLMISRHHFGGGLVPQTVSGAATSMFLLSLAFALYYVKRLRIDLHRAWMMRAWAVATHVITMRLIAYLMVVFTHSPLNHYYDYRPCAVIDYIFKHDSDLVMSMYPDCTDFYSGVSPDQRVLISADIMSGRPDKVAAGLNVTFGAAAWLGLLVHCIVIETYVQLTPGETERLRRLSYKRQLEAGMVKEGDCTCAAIVSVEKGGLMGRGEGWGCRQHDKVLGVSDDE</sequence>
<dbReference type="Proteomes" id="UP000696573">
    <property type="component" value="Unassembled WGS sequence"/>
</dbReference>
<keyword evidence="1" id="KW-0472">Membrane</keyword>
<name>A0A9N9VSA1_9HYPO</name>
<protein>
    <submittedName>
        <fullName evidence="2">Uncharacterized protein</fullName>
    </submittedName>
</protein>
<keyword evidence="1" id="KW-0812">Transmembrane</keyword>
<feature type="transmembrane region" description="Helical" evidence="1">
    <location>
        <begin position="146"/>
        <end position="166"/>
    </location>
</feature>
<feature type="transmembrane region" description="Helical" evidence="1">
    <location>
        <begin position="178"/>
        <end position="201"/>
    </location>
</feature>
<reference evidence="2" key="1">
    <citation type="submission" date="2021-10" db="EMBL/GenBank/DDBJ databases">
        <authorList>
            <person name="Piombo E."/>
        </authorList>
    </citation>
    <scope>NUCLEOTIDE SEQUENCE</scope>
</reference>
<dbReference type="OrthoDB" id="193478at2759"/>
<evidence type="ECO:0000256" key="1">
    <source>
        <dbReference type="SAM" id="Phobius"/>
    </source>
</evidence>
<feature type="transmembrane region" description="Helical" evidence="1">
    <location>
        <begin position="82"/>
        <end position="102"/>
    </location>
</feature>
<proteinExistence type="predicted"/>
<feature type="transmembrane region" description="Helical" evidence="1">
    <location>
        <begin position="31"/>
        <end position="51"/>
    </location>
</feature>
<gene>
    <name evidence="2" type="ORF">CRHIZ90672A_00015644</name>
</gene>
<evidence type="ECO:0000313" key="2">
    <source>
        <dbReference type="EMBL" id="CAH0027465.1"/>
    </source>
</evidence>
<dbReference type="AlphaFoldDB" id="A0A9N9VSA1"/>
<evidence type="ECO:0000313" key="3">
    <source>
        <dbReference type="Proteomes" id="UP000696573"/>
    </source>
</evidence>
<comment type="caution">
    <text evidence="2">The sequence shown here is derived from an EMBL/GenBank/DDBJ whole genome shotgun (WGS) entry which is preliminary data.</text>
</comment>
<feature type="transmembrane region" description="Helical" evidence="1">
    <location>
        <begin position="269"/>
        <end position="292"/>
    </location>
</feature>
<keyword evidence="3" id="KW-1185">Reference proteome</keyword>
<accession>A0A9N9VSA1</accession>
<dbReference type="Pfam" id="PF10067">
    <property type="entry name" value="DUF2306"/>
    <property type="match status" value="1"/>
</dbReference>
<dbReference type="EMBL" id="CABFNQ020000728">
    <property type="protein sequence ID" value="CAH0027465.1"/>
    <property type="molecule type" value="Genomic_DNA"/>
</dbReference>
<organism evidence="2 3">
    <name type="scientific">Clonostachys rhizophaga</name>
    <dbReference type="NCBI Taxonomy" id="160324"/>
    <lineage>
        <taxon>Eukaryota</taxon>
        <taxon>Fungi</taxon>
        <taxon>Dikarya</taxon>
        <taxon>Ascomycota</taxon>
        <taxon>Pezizomycotina</taxon>
        <taxon>Sordariomycetes</taxon>
        <taxon>Hypocreomycetidae</taxon>
        <taxon>Hypocreales</taxon>
        <taxon>Bionectriaceae</taxon>
        <taxon>Clonostachys</taxon>
    </lineage>
</organism>
<dbReference type="InterPro" id="IPR018750">
    <property type="entry name" value="DUF2306_membrane"/>
</dbReference>
<feature type="transmembrane region" description="Helical" evidence="1">
    <location>
        <begin position="114"/>
        <end position="134"/>
    </location>
</feature>
<keyword evidence="1" id="KW-1133">Transmembrane helix</keyword>